<dbReference type="PANTHER" id="PTHR11727">
    <property type="entry name" value="DIMETHYLADENOSINE TRANSFERASE"/>
    <property type="match status" value="1"/>
</dbReference>
<evidence type="ECO:0000256" key="8">
    <source>
        <dbReference type="PROSITE-ProRule" id="PRU01026"/>
    </source>
</evidence>
<feature type="binding site" evidence="7 8">
    <location>
        <position position="20"/>
    </location>
    <ligand>
        <name>S-adenosyl-L-methionine</name>
        <dbReference type="ChEBI" id="CHEBI:59789"/>
    </ligand>
</feature>
<comment type="function">
    <text evidence="7">Specifically dimethylates two adjacent adenosines (A1518 and A1519) in the loop of a conserved hairpin near the 3'-end of 16S rRNA in the 30S particle. May play a critical role in biogenesis of 30S subunits.</text>
</comment>
<sequence>MKNQIYKGHLIRKCFGQNFLIDNFVIKNIVNIIDPKPDQSIIEIGPGFGSLTKVICNKINNITVIEIDSNLVKYLISNSFLKNKITVIHKNAMMFNFGLFAKQKGQSIRIFGNLPYNISTQLIFYLFKFNNLIFDMHFMLQKEVVNRLIAKPGNKNYGSLSVIIQYYCNVIPILEVLPTSFIPIPKVYSSFVKLVPHKKKQYFVKNINLLKFITKQAFNNRRKTIKNSLKKYFNVNQLINLNINPELRAENISFEEYCKMSNYLDVI</sequence>
<evidence type="ECO:0000313" key="10">
    <source>
        <dbReference type="EMBL" id="CAL1329286.1"/>
    </source>
</evidence>
<evidence type="ECO:0000256" key="6">
    <source>
        <dbReference type="ARBA" id="ARBA00022884"/>
    </source>
</evidence>
<comment type="caution">
    <text evidence="7 8">Lacks conserved residue(s) required for the propagation of feature annotation.</text>
</comment>
<dbReference type="NCBIfam" id="TIGR00755">
    <property type="entry name" value="ksgA"/>
    <property type="match status" value="1"/>
</dbReference>
<dbReference type="InterPro" id="IPR023165">
    <property type="entry name" value="rRNA_Ade_diMease-like_C"/>
</dbReference>
<name>A0ABM9NP84_9GAMM</name>
<gene>
    <name evidence="7 10" type="primary">rsmA</name>
    <name evidence="7" type="synonym">ksgA</name>
    <name evidence="10" type="ORF">PRHACTZTBTEA_364</name>
</gene>
<dbReference type="HAMAP" id="MF_00607">
    <property type="entry name" value="16SrRNA_methyltr_A"/>
    <property type="match status" value="1"/>
</dbReference>
<proteinExistence type="inferred from homology"/>
<dbReference type="RefSeq" id="WP_341764756.1">
    <property type="nucleotide sequence ID" value="NZ_OZ034688.1"/>
</dbReference>
<keyword evidence="5 7" id="KW-0949">S-adenosyl-L-methionine</keyword>
<keyword evidence="6 7" id="KW-0694">RNA-binding</keyword>
<dbReference type="EMBL" id="OZ034688">
    <property type="protein sequence ID" value="CAL1329286.1"/>
    <property type="molecule type" value="Genomic_DNA"/>
</dbReference>
<dbReference type="PROSITE" id="PS01131">
    <property type="entry name" value="RRNA_A_DIMETH"/>
    <property type="match status" value="1"/>
</dbReference>
<evidence type="ECO:0000256" key="4">
    <source>
        <dbReference type="ARBA" id="ARBA00022679"/>
    </source>
</evidence>
<evidence type="ECO:0000256" key="7">
    <source>
        <dbReference type="HAMAP-Rule" id="MF_00607"/>
    </source>
</evidence>
<keyword evidence="3 7" id="KW-0489">Methyltransferase</keyword>
<feature type="binding site" evidence="7 8">
    <location>
        <position position="113"/>
    </location>
    <ligand>
        <name>S-adenosyl-L-methionine</name>
        <dbReference type="ChEBI" id="CHEBI:59789"/>
    </ligand>
</feature>
<evidence type="ECO:0000313" key="11">
    <source>
        <dbReference type="Proteomes" id="UP001497533"/>
    </source>
</evidence>
<accession>A0ABM9NP84</accession>
<dbReference type="InterPro" id="IPR020598">
    <property type="entry name" value="rRNA_Ade_methylase_Trfase_N"/>
</dbReference>
<feature type="domain" description="Ribosomal RNA adenine methylase transferase N-terminal" evidence="9">
    <location>
        <begin position="25"/>
        <end position="198"/>
    </location>
</feature>
<dbReference type="PANTHER" id="PTHR11727:SF7">
    <property type="entry name" value="DIMETHYLADENOSINE TRANSFERASE-RELATED"/>
    <property type="match status" value="1"/>
</dbReference>
<evidence type="ECO:0000259" key="9">
    <source>
        <dbReference type="SMART" id="SM00650"/>
    </source>
</evidence>
<reference evidence="10" key="1">
    <citation type="submission" date="2024-04" db="EMBL/GenBank/DDBJ databases">
        <authorList>
            <person name="Manzano-Marin A."/>
            <person name="Manzano-Marin A."/>
            <person name="Alejandro Manzano Marin A."/>
        </authorList>
    </citation>
    <scope>NUCLEOTIDE SEQUENCE [LARGE SCALE GENOMIC DNA]</scope>
    <source>
        <strain evidence="10">TABTEA</strain>
    </source>
</reference>
<keyword evidence="2 7" id="KW-0698">rRNA processing</keyword>
<dbReference type="InterPro" id="IPR001737">
    <property type="entry name" value="KsgA/Erm"/>
</dbReference>
<dbReference type="InterPro" id="IPR029063">
    <property type="entry name" value="SAM-dependent_MTases_sf"/>
</dbReference>
<comment type="similarity">
    <text evidence="7">Belongs to the class I-like SAM-binding methyltransferase superfamily. rRNA adenine N(6)-methyltransferase family. RsmA subfamily.</text>
</comment>
<feature type="binding site" evidence="7 8">
    <location>
        <position position="66"/>
    </location>
    <ligand>
        <name>S-adenosyl-L-methionine</name>
        <dbReference type="ChEBI" id="CHEBI:59789"/>
    </ligand>
</feature>
<dbReference type="InterPro" id="IPR011530">
    <property type="entry name" value="rRNA_adenine_dimethylase"/>
</dbReference>
<comment type="catalytic activity">
    <reaction evidence="7">
        <text>adenosine(1518)/adenosine(1519) in 16S rRNA + 4 S-adenosyl-L-methionine = N(6)-dimethyladenosine(1518)/N(6)-dimethyladenosine(1519) in 16S rRNA + 4 S-adenosyl-L-homocysteine + 4 H(+)</text>
        <dbReference type="Rhea" id="RHEA:19609"/>
        <dbReference type="Rhea" id="RHEA-COMP:10232"/>
        <dbReference type="Rhea" id="RHEA-COMP:10233"/>
        <dbReference type="ChEBI" id="CHEBI:15378"/>
        <dbReference type="ChEBI" id="CHEBI:57856"/>
        <dbReference type="ChEBI" id="CHEBI:59789"/>
        <dbReference type="ChEBI" id="CHEBI:74411"/>
        <dbReference type="ChEBI" id="CHEBI:74493"/>
        <dbReference type="EC" id="2.1.1.182"/>
    </reaction>
</comment>
<dbReference type="SUPFAM" id="SSF53335">
    <property type="entry name" value="S-adenosyl-L-methionine-dependent methyltransferases"/>
    <property type="match status" value="1"/>
</dbReference>
<dbReference type="InterPro" id="IPR020596">
    <property type="entry name" value="rRNA_Ade_Mease_Trfase_CS"/>
</dbReference>
<dbReference type="SMART" id="SM00650">
    <property type="entry name" value="rADc"/>
    <property type="match status" value="1"/>
</dbReference>
<feature type="binding site" evidence="7 8">
    <location>
        <position position="45"/>
    </location>
    <ligand>
        <name>S-adenosyl-L-methionine</name>
        <dbReference type="ChEBI" id="CHEBI:59789"/>
    </ligand>
</feature>
<protein>
    <recommendedName>
        <fullName evidence="7">Ribosomal RNA small subunit methyltransferase A</fullName>
        <ecNumber evidence="7">2.1.1.182</ecNumber>
    </recommendedName>
    <alternativeName>
        <fullName evidence="7">16S rRNA (adenine(1518)-N(6)/adenine(1519)-N(6))-dimethyltransferase</fullName>
    </alternativeName>
    <alternativeName>
        <fullName evidence="7">16S rRNA dimethyladenosine transferase</fullName>
    </alternativeName>
    <alternativeName>
        <fullName evidence="7">16S rRNA dimethylase</fullName>
    </alternativeName>
    <alternativeName>
        <fullName evidence="7">S-adenosylmethionine-6-N', N'-adenosyl(rRNA) dimethyltransferase</fullName>
    </alternativeName>
</protein>
<evidence type="ECO:0000256" key="2">
    <source>
        <dbReference type="ARBA" id="ARBA00022552"/>
    </source>
</evidence>
<keyword evidence="1 7" id="KW-0963">Cytoplasm</keyword>
<dbReference type="GO" id="GO:0052908">
    <property type="term" value="F:16S rRNA (adenine(1518)-N(6)/adenine(1519)-N(6))-dimethyltransferase activity"/>
    <property type="evidence" value="ECO:0007669"/>
    <property type="project" value="UniProtKB-EC"/>
</dbReference>
<dbReference type="Gene3D" id="3.40.50.150">
    <property type="entry name" value="Vaccinia Virus protein VP39"/>
    <property type="match status" value="1"/>
</dbReference>
<dbReference type="PROSITE" id="PS51689">
    <property type="entry name" value="SAM_RNA_A_N6_MT"/>
    <property type="match status" value="1"/>
</dbReference>
<evidence type="ECO:0000256" key="5">
    <source>
        <dbReference type="ARBA" id="ARBA00022691"/>
    </source>
</evidence>
<feature type="binding site" evidence="7 8">
    <location>
        <position position="18"/>
    </location>
    <ligand>
        <name>S-adenosyl-L-methionine</name>
        <dbReference type="ChEBI" id="CHEBI:59789"/>
    </ligand>
</feature>
<dbReference type="Gene3D" id="1.10.8.100">
    <property type="entry name" value="Ribosomal RNA adenine dimethylase-like, domain 2"/>
    <property type="match status" value="1"/>
</dbReference>
<dbReference type="Proteomes" id="UP001497533">
    <property type="component" value="Chromosome"/>
</dbReference>
<dbReference type="Pfam" id="PF00398">
    <property type="entry name" value="RrnaAD"/>
    <property type="match status" value="1"/>
</dbReference>
<comment type="subcellular location">
    <subcellularLocation>
        <location evidence="7">Cytoplasm</location>
    </subcellularLocation>
</comment>
<evidence type="ECO:0000256" key="1">
    <source>
        <dbReference type="ARBA" id="ARBA00022490"/>
    </source>
</evidence>
<organism evidence="10 11">
    <name type="scientific">Candidatus Providencia siddallii</name>
    <dbReference type="NCBI Taxonomy" id="1715285"/>
    <lineage>
        <taxon>Bacteria</taxon>
        <taxon>Pseudomonadati</taxon>
        <taxon>Pseudomonadota</taxon>
        <taxon>Gammaproteobacteria</taxon>
        <taxon>Enterobacterales</taxon>
        <taxon>Morganellaceae</taxon>
        <taxon>Providencia</taxon>
    </lineage>
</organism>
<dbReference type="EC" id="2.1.1.182" evidence="7"/>
<evidence type="ECO:0000256" key="3">
    <source>
        <dbReference type="ARBA" id="ARBA00022603"/>
    </source>
</evidence>
<keyword evidence="11" id="KW-1185">Reference proteome</keyword>
<keyword evidence="4 7" id="KW-0808">Transferase</keyword>